<evidence type="ECO:0000256" key="4">
    <source>
        <dbReference type="ARBA" id="ARBA00022847"/>
    </source>
</evidence>
<dbReference type="InterPro" id="IPR011701">
    <property type="entry name" value="MFS"/>
</dbReference>
<feature type="transmembrane region" description="Helical" evidence="7">
    <location>
        <begin position="349"/>
        <end position="367"/>
    </location>
</feature>
<dbReference type="InterPro" id="IPR020846">
    <property type="entry name" value="MFS_dom"/>
</dbReference>
<keyword evidence="5 7" id="KW-1133">Transmembrane helix</keyword>
<evidence type="ECO:0000256" key="7">
    <source>
        <dbReference type="SAM" id="Phobius"/>
    </source>
</evidence>
<feature type="transmembrane region" description="Helical" evidence="7">
    <location>
        <begin position="373"/>
        <end position="393"/>
    </location>
</feature>
<evidence type="ECO:0000313" key="9">
    <source>
        <dbReference type="EnsemblMetazoa" id="XP_016658198.1"/>
    </source>
</evidence>
<dbReference type="GeneID" id="100162864"/>
<dbReference type="Proteomes" id="UP000007819">
    <property type="component" value="Chromosome A2"/>
</dbReference>
<dbReference type="CDD" id="cd17318">
    <property type="entry name" value="MFS_SLC17"/>
    <property type="match status" value="1"/>
</dbReference>
<dbReference type="Pfam" id="PF07690">
    <property type="entry name" value="MFS_1"/>
    <property type="match status" value="1"/>
</dbReference>
<evidence type="ECO:0000256" key="2">
    <source>
        <dbReference type="ARBA" id="ARBA00022448"/>
    </source>
</evidence>
<organism evidence="9 10">
    <name type="scientific">Acyrthosiphon pisum</name>
    <name type="common">Pea aphid</name>
    <dbReference type="NCBI Taxonomy" id="7029"/>
    <lineage>
        <taxon>Eukaryota</taxon>
        <taxon>Metazoa</taxon>
        <taxon>Ecdysozoa</taxon>
        <taxon>Arthropoda</taxon>
        <taxon>Hexapoda</taxon>
        <taxon>Insecta</taxon>
        <taxon>Pterygota</taxon>
        <taxon>Neoptera</taxon>
        <taxon>Paraneoptera</taxon>
        <taxon>Hemiptera</taxon>
        <taxon>Sternorrhyncha</taxon>
        <taxon>Aphidomorpha</taxon>
        <taxon>Aphidoidea</taxon>
        <taxon>Aphididae</taxon>
        <taxon>Macrosiphini</taxon>
        <taxon>Acyrthosiphon</taxon>
    </lineage>
</organism>
<dbReference type="InterPro" id="IPR050382">
    <property type="entry name" value="MFS_Na/Anion_cotransporter"/>
</dbReference>
<dbReference type="RefSeq" id="XP_016658198.1">
    <property type="nucleotide sequence ID" value="XM_016802709.1"/>
</dbReference>
<feature type="transmembrane region" description="Helical" evidence="7">
    <location>
        <begin position="210"/>
        <end position="230"/>
    </location>
</feature>
<dbReference type="AlphaFoldDB" id="A0A8R2H4K6"/>
<keyword evidence="10" id="KW-1185">Reference proteome</keyword>
<dbReference type="Gene3D" id="1.20.1250.20">
    <property type="entry name" value="MFS general substrate transporter like domains"/>
    <property type="match status" value="2"/>
</dbReference>
<proteinExistence type="predicted"/>
<feature type="domain" description="Major facilitator superfamily (MFS) profile" evidence="8">
    <location>
        <begin position="18"/>
        <end position="465"/>
    </location>
</feature>
<reference evidence="9" key="2">
    <citation type="submission" date="2022-06" db="UniProtKB">
        <authorList>
            <consortium name="EnsemblMetazoa"/>
        </authorList>
    </citation>
    <scope>IDENTIFICATION</scope>
</reference>
<dbReference type="PANTHER" id="PTHR11662:SF415">
    <property type="entry name" value="AT30085P-RELATED"/>
    <property type="match status" value="1"/>
</dbReference>
<dbReference type="InterPro" id="IPR036259">
    <property type="entry name" value="MFS_trans_sf"/>
</dbReference>
<dbReference type="FunFam" id="1.20.1250.20:FF:000003">
    <property type="entry name" value="Solute carrier family 17 member 3"/>
    <property type="match status" value="1"/>
</dbReference>
<keyword evidence="2" id="KW-0813">Transport</keyword>
<dbReference type="GO" id="GO:0015293">
    <property type="term" value="F:symporter activity"/>
    <property type="evidence" value="ECO:0007669"/>
    <property type="project" value="UniProtKB-KW"/>
</dbReference>
<accession>A0A8R2H4K6</accession>
<reference evidence="10" key="1">
    <citation type="submission" date="2010-06" db="EMBL/GenBank/DDBJ databases">
        <authorList>
            <person name="Jiang H."/>
            <person name="Abraham K."/>
            <person name="Ali S."/>
            <person name="Alsbrooks S.L."/>
            <person name="Anim B.N."/>
            <person name="Anosike U.S."/>
            <person name="Attaway T."/>
            <person name="Bandaranaike D.P."/>
            <person name="Battles P.K."/>
            <person name="Bell S.N."/>
            <person name="Bell A.V."/>
            <person name="Beltran B."/>
            <person name="Bickham C."/>
            <person name="Bustamante Y."/>
            <person name="Caleb T."/>
            <person name="Canada A."/>
            <person name="Cardenas V."/>
            <person name="Carter K."/>
            <person name="Chacko J."/>
            <person name="Chandrabose M.N."/>
            <person name="Chavez D."/>
            <person name="Chavez A."/>
            <person name="Chen L."/>
            <person name="Chu H.-S."/>
            <person name="Claassen K.J."/>
            <person name="Cockrell R."/>
            <person name="Collins M."/>
            <person name="Cooper J.A."/>
            <person name="Cree A."/>
            <person name="Curry S.M."/>
            <person name="Da Y."/>
            <person name="Dao M.D."/>
            <person name="Das B."/>
            <person name="Davila M.-L."/>
            <person name="Davy-Carroll L."/>
            <person name="Denson S."/>
            <person name="Dinh H."/>
            <person name="Ebong V.E."/>
            <person name="Edwards J.R."/>
            <person name="Egan A."/>
            <person name="El-Daye J."/>
            <person name="Escobedo L."/>
            <person name="Fernandez S."/>
            <person name="Fernando P.R."/>
            <person name="Flagg N."/>
            <person name="Forbes L.D."/>
            <person name="Fowler R.G."/>
            <person name="Fu Q."/>
            <person name="Gabisi R.A."/>
            <person name="Ganer J."/>
            <person name="Garbino Pronczuk A."/>
            <person name="Garcia R.M."/>
            <person name="Garner T."/>
            <person name="Garrett T.E."/>
            <person name="Gonzalez D.A."/>
            <person name="Hamid H."/>
            <person name="Hawkins E.S."/>
            <person name="Hirani K."/>
            <person name="Hogues M.E."/>
            <person name="Hollins B."/>
            <person name="Hsiao C.-H."/>
            <person name="Jabil R."/>
            <person name="James M.L."/>
            <person name="Jhangiani S.N."/>
            <person name="Johnson B."/>
            <person name="Johnson Q."/>
            <person name="Joshi V."/>
            <person name="Kalu J.B."/>
            <person name="Kam C."/>
            <person name="Kashfia A."/>
            <person name="Keebler J."/>
            <person name="Kisamo H."/>
            <person name="Kovar C.L."/>
            <person name="Lago L.A."/>
            <person name="Lai C.-Y."/>
            <person name="Laidlaw J."/>
            <person name="Lara F."/>
            <person name="Le T.-K."/>
            <person name="Lee S.L."/>
            <person name="Legall F.H."/>
            <person name="Lemon S.J."/>
            <person name="Lewis L.R."/>
            <person name="Li B."/>
            <person name="Liu Y."/>
            <person name="Liu Y.-S."/>
            <person name="Lopez J."/>
            <person name="Lozado R.J."/>
            <person name="Lu J."/>
            <person name="Madu R.C."/>
            <person name="Maheshwari M."/>
            <person name="Maheshwari R."/>
            <person name="Malloy K."/>
            <person name="Martinez E."/>
            <person name="Mathew T."/>
            <person name="Mercado I.C."/>
            <person name="Mercado C."/>
            <person name="Meyer B."/>
            <person name="Montgomery K."/>
            <person name="Morgan M.B."/>
            <person name="Munidasa M."/>
            <person name="Nazareth L.V."/>
            <person name="Nelson J."/>
            <person name="Ng B.M."/>
            <person name="Nguyen N.B."/>
            <person name="Nguyen P.Q."/>
            <person name="Nguyen T."/>
            <person name="Obregon M."/>
            <person name="Okwuonu G.O."/>
            <person name="Onwere C.G."/>
            <person name="Orozco G."/>
            <person name="Parra A."/>
            <person name="Patel S."/>
            <person name="Patil S."/>
            <person name="Perez A."/>
            <person name="Perez Y."/>
            <person name="Pham C."/>
            <person name="Primus E.L."/>
            <person name="Pu L.-L."/>
            <person name="Puazo M."/>
            <person name="Qin X."/>
            <person name="Quiroz J.B."/>
            <person name="Reese J."/>
            <person name="Richards S."/>
            <person name="Rives C.M."/>
            <person name="Robberts R."/>
            <person name="Ruiz S.J."/>
            <person name="Ruiz M.J."/>
            <person name="Santibanez J."/>
            <person name="Schneider B.W."/>
            <person name="Sisson I."/>
            <person name="Smith M."/>
            <person name="Sodergren E."/>
            <person name="Song X.-Z."/>
            <person name="Song B.B."/>
            <person name="Summersgill H."/>
            <person name="Thelus R."/>
            <person name="Thornton R.D."/>
            <person name="Trejos Z.Y."/>
            <person name="Usmani K."/>
            <person name="Vattathil S."/>
            <person name="Villasana D."/>
            <person name="Walker D.L."/>
            <person name="Wang S."/>
            <person name="Wang K."/>
            <person name="White C.S."/>
            <person name="Williams A.C."/>
            <person name="Williamson J."/>
            <person name="Wilson K."/>
            <person name="Woghiren I.O."/>
            <person name="Woodworth J.R."/>
            <person name="Worley K.C."/>
            <person name="Wright R.A."/>
            <person name="Wu W."/>
            <person name="Young L."/>
            <person name="Zhang L."/>
            <person name="Zhang J."/>
            <person name="Zhu Y."/>
            <person name="Muzny D.M."/>
            <person name="Weinstock G."/>
            <person name="Gibbs R.A."/>
        </authorList>
    </citation>
    <scope>NUCLEOTIDE SEQUENCE [LARGE SCALE GENOMIC DNA]</scope>
    <source>
        <strain evidence="10">LSR1</strain>
    </source>
</reference>
<dbReference type="GO" id="GO:0006820">
    <property type="term" value="P:monoatomic anion transport"/>
    <property type="evidence" value="ECO:0007669"/>
    <property type="project" value="TreeGrafter"/>
</dbReference>
<evidence type="ECO:0000256" key="1">
    <source>
        <dbReference type="ARBA" id="ARBA00004141"/>
    </source>
</evidence>
<dbReference type="GO" id="GO:0016020">
    <property type="term" value="C:membrane"/>
    <property type="evidence" value="ECO:0007669"/>
    <property type="project" value="UniProtKB-SubCell"/>
</dbReference>
<dbReference type="EnsemblMetazoa" id="XM_016802709.2">
    <property type="protein sequence ID" value="XP_016658198.1"/>
    <property type="gene ID" value="LOC100162864"/>
</dbReference>
<feature type="transmembrane region" description="Helical" evidence="7">
    <location>
        <begin position="21"/>
        <end position="41"/>
    </location>
</feature>
<evidence type="ECO:0000256" key="3">
    <source>
        <dbReference type="ARBA" id="ARBA00022692"/>
    </source>
</evidence>
<evidence type="ECO:0000313" key="10">
    <source>
        <dbReference type="Proteomes" id="UP000007819"/>
    </source>
</evidence>
<dbReference type="SUPFAM" id="SSF103473">
    <property type="entry name" value="MFS general substrate transporter"/>
    <property type="match status" value="1"/>
</dbReference>
<comment type="subcellular location">
    <subcellularLocation>
        <location evidence="1">Membrane</location>
        <topology evidence="1">Multi-pass membrane protein</topology>
    </subcellularLocation>
</comment>
<feature type="transmembrane region" description="Helical" evidence="7">
    <location>
        <begin position="116"/>
        <end position="139"/>
    </location>
</feature>
<dbReference type="FunFam" id="1.20.1250.20:FF:000423">
    <property type="entry name" value="Putative inorganic phosphate cotransporter-like Protein"/>
    <property type="match status" value="1"/>
</dbReference>
<evidence type="ECO:0000256" key="6">
    <source>
        <dbReference type="ARBA" id="ARBA00023136"/>
    </source>
</evidence>
<feature type="transmembrane region" description="Helical" evidence="7">
    <location>
        <begin position="315"/>
        <end position="337"/>
    </location>
</feature>
<protein>
    <recommendedName>
        <fullName evidence="8">Major facilitator superfamily (MFS) profile domain-containing protein</fullName>
    </recommendedName>
</protein>
<sequence length="494" mass="54388">MALKKNPDGRDFIQQRYVLSTMGFMALAIGYVQRFCLSLAITEMAEQSHHTVHQNAKFGTVCPDSRSFGNTTHFKKEMEFDWDEKTQGLVLSSFFWGYVVTQMPGGMLADKYGGKATLGLGMLFSSIGTIITPVVARSYGPDALIILRLIIGLAQGPLYPAMSRLLASWVPVEERGRLGSLVFAGAQVGNVASMQLGGFLMRYTNSWTSVFYAFGVFGIFWLMFWFVLIYNHPNRHPFISQREKQYLNRAIDTVDPDDGKLSIPWKSIATSAPVWGLIIVQIGHDWGLFTIITDLPKYMKSVLKFSVVENGLLSGLPYIVMWLVAMGSGFIVDSMLSSQYFTVTCIRKTFVTIASVGPALGIVAASYSGCDKVLAVASFTIGMGLMGTFVPSLKVNALDLSPNYAGTLMAIVGTIGCLSGVIAPYIVGIMVPNSSMEEWRDVFWLSAAILIATNLLFLQYGSGNVQPWNEKANRQYKNSDINNENNTDSILKPL</sequence>
<keyword evidence="6 7" id="KW-0472">Membrane</keyword>
<dbReference type="OrthoDB" id="2985014at2759"/>
<feature type="transmembrane region" description="Helical" evidence="7">
    <location>
        <begin position="145"/>
        <end position="166"/>
    </location>
</feature>
<evidence type="ECO:0000256" key="5">
    <source>
        <dbReference type="ARBA" id="ARBA00022989"/>
    </source>
</evidence>
<feature type="transmembrane region" description="Helical" evidence="7">
    <location>
        <begin position="178"/>
        <end position="198"/>
    </location>
</feature>
<keyword evidence="4" id="KW-0769">Symport</keyword>
<name>A0A8R2H4K6_ACYPI</name>
<dbReference type="PROSITE" id="PS50850">
    <property type="entry name" value="MFS"/>
    <property type="match status" value="1"/>
</dbReference>
<dbReference type="PANTHER" id="PTHR11662">
    <property type="entry name" value="SOLUTE CARRIER FAMILY 17"/>
    <property type="match status" value="1"/>
</dbReference>
<evidence type="ECO:0000259" key="8">
    <source>
        <dbReference type="PROSITE" id="PS50850"/>
    </source>
</evidence>
<keyword evidence="3 7" id="KW-0812">Transmembrane</keyword>
<feature type="transmembrane region" description="Helical" evidence="7">
    <location>
        <begin position="442"/>
        <end position="461"/>
    </location>
</feature>
<feature type="transmembrane region" description="Helical" evidence="7">
    <location>
        <begin position="405"/>
        <end position="430"/>
    </location>
</feature>